<evidence type="ECO:0000256" key="8">
    <source>
        <dbReference type="RuleBase" id="RU003781"/>
    </source>
</evidence>
<dbReference type="NCBIfam" id="NF011396">
    <property type="entry name" value="PRK14821.1"/>
    <property type="match status" value="1"/>
</dbReference>
<feature type="binding site" evidence="7">
    <location>
        <position position="63"/>
    </location>
    <ligand>
        <name>Mg(2+)</name>
        <dbReference type="ChEBI" id="CHEBI:18420"/>
    </ligand>
</feature>
<dbReference type="Gene3D" id="3.90.950.10">
    <property type="match status" value="1"/>
</dbReference>
<comment type="cofactor">
    <cofactor evidence="7">
        <name>Mg(2+)</name>
        <dbReference type="ChEBI" id="CHEBI:18420"/>
    </cofactor>
    <text evidence="7">Binds 1 Mg(2+) ion per subunit.</text>
</comment>
<dbReference type="HOGENOM" id="CLU_082080_1_0_2"/>
<dbReference type="PANTHER" id="PTHR11067:SF9">
    <property type="entry name" value="INOSINE TRIPHOSPHATE PYROPHOSPHATASE"/>
    <property type="match status" value="1"/>
</dbReference>
<dbReference type="PANTHER" id="PTHR11067">
    <property type="entry name" value="INOSINE TRIPHOSPHATE PYROPHOSPHATASE/HAM1 PROTEIN"/>
    <property type="match status" value="1"/>
</dbReference>
<feature type="binding site" evidence="7">
    <location>
        <position position="34"/>
    </location>
    <ligand>
        <name>Mg(2+)</name>
        <dbReference type="ChEBI" id="CHEBI:18420"/>
    </ligand>
</feature>
<dbReference type="eggNOG" id="arCOG04184">
    <property type="taxonomic scope" value="Archaea"/>
</dbReference>
<dbReference type="GeneID" id="4794971"/>
<evidence type="ECO:0000256" key="7">
    <source>
        <dbReference type="HAMAP-Rule" id="MF_01405"/>
    </source>
</evidence>
<dbReference type="AlphaFoldDB" id="A2SR69"/>
<evidence type="ECO:0000313" key="10">
    <source>
        <dbReference type="Proteomes" id="UP000000365"/>
    </source>
</evidence>
<gene>
    <name evidence="9" type="ordered locus">Mlab_0652</name>
</gene>
<dbReference type="KEGG" id="mla:Mlab_0652"/>
<dbReference type="GO" id="GO:0046872">
    <property type="term" value="F:metal ion binding"/>
    <property type="evidence" value="ECO:0007669"/>
    <property type="project" value="UniProtKB-KW"/>
</dbReference>
<dbReference type="EMBL" id="CP000559">
    <property type="protein sequence ID" value="ABN06825.1"/>
    <property type="molecule type" value="Genomic_DNA"/>
</dbReference>
<dbReference type="STRING" id="410358.Mlab_0652"/>
<dbReference type="InterPro" id="IPR029001">
    <property type="entry name" value="ITPase-like_fam"/>
</dbReference>
<dbReference type="Pfam" id="PF01725">
    <property type="entry name" value="Ham1p_like"/>
    <property type="match status" value="1"/>
</dbReference>
<feature type="binding site" evidence="7">
    <location>
        <position position="64"/>
    </location>
    <ligand>
        <name>substrate</name>
    </ligand>
</feature>
<accession>A2SR69</accession>
<keyword evidence="4 7" id="KW-0378">Hydrolase</keyword>
<evidence type="ECO:0000256" key="2">
    <source>
        <dbReference type="ARBA" id="ARBA00022723"/>
    </source>
</evidence>
<feature type="active site" description="Proton acceptor" evidence="7">
    <location>
        <position position="63"/>
    </location>
</feature>
<dbReference type="GO" id="GO:0000166">
    <property type="term" value="F:nucleotide binding"/>
    <property type="evidence" value="ECO:0007669"/>
    <property type="project" value="UniProtKB-KW"/>
</dbReference>
<dbReference type="GO" id="GO:0009117">
    <property type="term" value="P:nucleotide metabolic process"/>
    <property type="evidence" value="ECO:0007669"/>
    <property type="project" value="UniProtKB-KW"/>
</dbReference>
<evidence type="ECO:0000256" key="6">
    <source>
        <dbReference type="ARBA" id="ARBA00023080"/>
    </source>
</evidence>
<organism evidence="9 10">
    <name type="scientific">Methanocorpusculum labreanum (strain ATCC 43576 / DSM 4855 / Z)</name>
    <dbReference type="NCBI Taxonomy" id="410358"/>
    <lineage>
        <taxon>Archaea</taxon>
        <taxon>Methanobacteriati</taxon>
        <taxon>Methanobacteriota</taxon>
        <taxon>Stenosarchaea group</taxon>
        <taxon>Methanomicrobia</taxon>
        <taxon>Methanomicrobiales</taxon>
        <taxon>Methanocorpusculaceae</taxon>
        <taxon>Methanocorpusculum</taxon>
    </lineage>
</organism>
<dbReference type="OrthoDB" id="372108at2157"/>
<evidence type="ECO:0000256" key="5">
    <source>
        <dbReference type="ARBA" id="ARBA00022842"/>
    </source>
</evidence>
<comment type="function">
    <text evidence="7">Pyrophosphatase that catalyzes the hydrolysis of nucleoside triphosphates to their monophosphate derivatives, with a high preference for the non-canonical purine nucleotides XTP (xanthosine triphosphate), dITP (deoxyinosine triphosphate) and ITP. Seems to function as a house-cleaning enzyme that removes non-canonical purine nucleotides from the nucleotide pool, thus preventing their incorporation into DNA/RNA and avoiding chromosomal lesions.</text>
</comment>
<comment type="catalytic activity">
    <reaction evidence="7">
        <text>XTP + H2O = XMP + diphosphate + H(+)</text>
        <dbReference type="Rhea" id="RHEA:28610"/>
        <dbReference type="ChEBI" id="CHEBI:15377"/>
        <dbReference type="ChEBI" id="CHEBI:15378"/>
        <dbReference type="ChEBI" id="CHEBI:33019"/>
        <dbReference type="ChEBI" id="CHEBI:57464"/>
        <dbReference type="ChEBI" id="CHEBI:61314"/>
        <dbReference type="EC" id="3.6.1.66"/>
    </reaction>
</comment>
<evidence type="ECO:0000256" key="1">
    <source>
        <dbReference type="ARBA" id="ARBA00008023"/>
    </source>
</evidence>
<evidence type="ECO:0000256" key="3">
    <source>
        <dbReference type="ARBA" id="ARBA00022741"/>
    </source>
</evidence>
<feature type="binding site" evidence="7">
    <location>
        <position position="159"/>
    </location>
    <ligand>
        <name>substrate</name>
    </ligand>
</feature>
<keyword evidence="6 7" id="KW-0546">Nucleotide metabolism</keyword>
<feature type="binding site" evidence="7">
    <location>
        <begin position="138"/>
        <end position="141"/>
    </location>
    <ligand>
        <name>substrate</name>
    </ligand>
</feature>
<sequence>MITVVTGNKNKAAEVAAFFDGIAEVSHIAFDCIEPQSDSIAEIAKEKAKQAYAALKIPLIVDDTGLFIEALTGFPGPYAAYVQDTLGNAGVLRLMEGLSDRRAYFATSIAYIDDAGIEIFEGRVDGEITDIPRGTDGFGYDPIFSVQGRTLAEMNMHEKNTVSHRARALLAFREWYISARSERNR</sequence>
<reference evidence="9 10" key="1">
    <citation type="journal article" date="2009" name="Stand. Genomic Sci.">
        <title>Complete genome sequence of Methanocorpusculum labreanum type strain Z.</title>
        <authorList>
            <person name="Anderson I.J."/>
            <person name="Sieprawska-Lupa M."/>
            <person name="Goltsman E."/>
            <person name="Lapidus A."/>
            <person name="Copeland A."/>
            <person name="Glavina Del Rio T."/>
            <person name="Tice H."/>
            <person name="Dalin E."/>
            <person name="Barry K."/>
            <person name="Pitluck S."/>
            <person name="Hauser L."/>
            <person name="Land M."/>
            <person name="Lucas S."/>
            <person name="Richardson P."/>
            <person name="Whitman W.B."/>
            <person name="Kyrpides N.C."/>
        </authorList>
    </citation>
    <scope>NUCLEOTIDE SEQUENCE [LARGE SCALE GENOMIC DNA]</scope>
    <source>
        <strain evidence="10">ATCC 43576 / DSM 4855 / Z</strain>
    </source>
</reference>
<keyword evidence="3 7" id="KW-0547">Nucleotide-binding</keyword>
<dbReference type="GO" id="GO:0036222">
    <property type="term" value="F:XTP diphosphatase activity"/>
    <property type="evidence" value="ECO:0007669"/>
    <property type="project" value="UniProtKB-UniRule"/>
</dbReference>
<feature type="binding site" evidence="7">
    <location>
        <begin position="6"/>
        <end position="11"/>
    </location>
    <ligand>
        <name>substrate</name>
    </ligand>
</feature>
<dbReference type="Proteomes" id="UP000000365">
    <property type="component" value="Chromosome"/>
</dbReference>
<evidence type="ECO:0000256" key="4">
    <source>
        <dbReference type="ARBA" id="ARBA00022801"/>
    </source>
</evidence>
<comment type="catalytic activity">
    <reaction evidence="7">
        <text>dITP + H2O = dIMP + diphosphate + H(+)</text>
        <dbReference type="Rhea" id="RHEA:28342"/>
        <dbReference type="ChEBI" id="CHEBI:15377"/>
        <dbReference type="ChEBI" id="CHEBI:15378"/>
        <dbReference type="ChEBI" id="CHEBI:33019"/>
        <dbReference type="ChEBI" id="CHEBI:61194"/>
        <dbReference type="ChEBI" id="CHEBI:61382"/>
        <dbReference type="EC" id="3.6.1.66"/>
    </reaction>
</comment>
<dbReference type="GO" id="GO:0017111">
    <property type="term" value="F:ribonucleoside triphosphate phosphatase activity"/>
    <property type="evidence" value="ECO:0007669"/>
    <property type="project" value="InterPro"/>
</dbReference>
<protein>
    <recommendedName>
        <fullName evidence="7">dITP/XTP pyrophosphatase</fullName>
        <ecNumber evidence="7">3.6.1.66</ecNumber>
    </recommendedName>
    <alternativeName>
        <fullName evidence="7">Non-canonical purine NTP pyrophosphatase</fullName>
    </alternativeName>
    <alternativeName>
        <fullName evidence="7">Non-standard purine NTP pyrophosphatase</fullName>
    </alternativeName>
    <alternativeName>
        <fullName evidence="7">Nucleoside-triphosphate diphosphatase</fullName>
    </alternativeName>
    <alternativeName>
        <fullName evidence="7">Nucleoside-triphosphate pyrophosphatase</fullName>
        <shortName evidence="7">NTPase</shortName>
    </alternativeName>
</protein>
<keyword evidence="10" id="KW-1185">Reference proteome</keyword>
<comment type="subunit">
    <text evidence="7">Homodimer.</text>
</comment>
<name>A2SR69_METLZ</name>
<feature type="binding site" evidence="7">
    <location>
        <begin position="164"/>
        <end position="165"/>
    </location>
    <ligand>
        <name>substrate</name>
    </ligand>
</feature>
<dbReference type="InterPro" id="IPR020922">
    <property type="entry name" value="dITP/XTP_pyrophosphatase"/>
</dbReference>
<dbReference type="InterPro" id="IPR002637">
    <property type="entry name" value="RdgB/HAM1"/>
</dbReference>
<comment type="similarity">
    <text evidence="1 7 8">Belongs to the HAM1 NTPase family.</text>
</comment>
<dbReference type="EC" id="3.6.1.66" evidence="7"/>
<dbReference type="HAMAP" id="MF_01405">
    <property type="entry name" value="Non_canon_purine_NTPase"/>
    <property type="match status" value="1"/>
</dbReference>
<dbReference type="CDD" id="cd00515">
    <property type="entry name" value="HAM1"/>
    <property type="match status" value="1"/>
</dbReference>
<proteinExistence type="inferred from homology"/>
<dbReference type="NCBIfam" id="TIGR00042">
    <property type="entry name" value="RdgB/HAM1 family non-canonical purine NTP pyrophosphatase"/>
    <property type="match status" value="1"/>
</dbReference>
<dbReference type="SUPFAM" id="SSF52972">
    <property type="entry name" value="ITPase-like"/>
    <property type="match status" value="1"/>
</dbReference>
<dbReference type="RefSeq" id="WP_011833026.1">
    <property type="nucleotide sequence ID" value="NC_008942.1"/>
</dbReference>
<keyword evidence="5 7" id="KW-0460">Magnesium</keyword>
<dbReference type="GO" id="GO:0009146">
    <property type="term" value="P:purine nucleoside triphosphate catabolic process"/>
    <property type="evidence" value="ECO:0007669"/>
    <property type="project" value="UniProtKB-UniRule"/>
</dbReference>
<dbReference type="GO" id="GO:0035870">
    <property type="term" value="F:dITP diphosphatase activity"/>
    <property type="evidence" value="ECO:0007669"/>
    <property type="project" value="UniProtKB-UniRule"/>
</dbReference>
<dbReference type="GO" id="GO:0036220">
    <property type="term" value="F:ITP diphosphatase activity"/>
    <property type="evidence" value="ECO:0007669"/>
    <property type="project" value="UniProtKB-UniRule"/>
</dbReference>
<evidence type="ECO:0000313" key="9">
    <source>
        <dbReference type="EMBL" id="ABN06825.1"/>
    </source>
</evidence>
<dbReference type="GO" id="GO:0005737">
    <property type="term" value="C:cytoplasm"/>
    <property type="evidence" value="ECO:0007669"/>
    <property type="project" value="TreeGrafter"/>
</dbReference>
<keyword evidence="2 7" id="KW-0479">Metal-binding</keyword>
<comment type="catalytic activity">
    <reaction evidence="7">
        <text>ITP + H2O = IMP + diphosphate + H(+)</text>
        <dbReference type="Rhea" id="RHEA:29399"/>
        <dbReference type="ChEBI" id="CHEBI:15377"/>
        <dbReference type="ChEBI" id="CHEBI:15378"/>
        <dbReference type="ChEBI" id="CHEBI:33019"/>
        <dbReference type="ChEBI" id="CHEBI:58053"/>
        <dbReference type="ChEBI" id="CHEBI:61402"/>
        <dbReference type="EC" id="3.6.1.66"/>
    </reaction>
</comment>